<keyword evidence="3" id="KW-1185">Reference proteome</keyword>
<accession>D9Y299</accession>
<feature type="compositionally biased region" description="Polar residues" evidence="1">
    <location>
        <begin position="175"/>
        <end position="192"/>
    </location>
</feature>
<protein>
    <submittedName>
        <fullName evidence="2">Uncharacterized protein</fullName>
    </submittedName>
</protein>
<gene>
    <name evidence="2" type="ORF">SSRG_00067</name>
</gene>
<name>D9Y299_9ACTN</name>
<evidence type="ECO:0000256" key="1">
    <source>
        <dbReference type="SAM" id="MobiDB-lite"/>
    </source>
</evidence>
<dbReference type="AlphaFoldDB" id="D9Y299"/>
<proteinExistence type="predicted"/>
<evidence type="ECO:0000313" key="2">
    <source>
        <dbReference type="EMBL" id="EFL37263.1"/>
    </source>
</evidence>
<feature type="region of interest" description="Disordered" evidence="1">
    <location>
        <begin position="95"/>
        <end position="207"/>
    </location>
</feature>
<organism evidence="2 3">
    <name type="scientific">Streptomyces griseoflavus Tu4000</name>
    <dbReference type="NCBI Taxonomy" id="467200"/>
    <lineage>
        <taxon>Bacteria</taxon>
        <taxon>Bacillati</taxon>
        <taxon>Actinomycetota</taxon>
        <taxon>Actinomycetes</taxon>
        <taxon>Kitasatosporales</taxon>
        <taxon>Streptomycetaceae</taxon>
        <taxon>Streptomyces</taxon>
    </lineage>
</organism>
<dbReference type="EMBL" id="GG657758">
    <property type="protein sequence ID" value="EFL37263.1"/>
    <property type="molecule type" value="Genomic_DNA"/>
</dbReference>
<dbReference type="HOGENOM" id="CLU_1325733_0_0_11"/>
<feature type="compositionally biased region" description="Basic residues" evidence="1">
    <location>
        <begin position="133"/>
        <end position="145"/>
    </location>
</feature>
<reference evidence="2" key="1">
    <citation type="submission" date="2009-02" db="EMBL/GenBank/DDBJ databases">
        <title>Annotation of Streptomyces griseoflavus strain Tu4000.</title>
        <authorList>
            <consortium name="The Broad Institute Genome Sequencing Platform"/>
            <consortium name="Broad Institute Microbial Sequencing Center"/>
            <person name="Fischbach M."/>
            <person name="Godfrey P."/>
            <person name="Ward D."/>
            <person name="Young S."/>
            <person name="Zeng Q."/>
            <person name="Koehrsen M."/>
            <person name="Alvarado L."/>
            <person name="Berlin A.M."/>
            <person name="Bochicchio J."/>
            <person name="Borenstein D."/>
            <person name="Chapman S.B."/>
            <person name="Chen Z."/>
            <person name="Engels R."/>
            <person name="Freedman E."/>
            <person name="Gellesch M."/>
            <person name="Goldberg J."/>
            <person name="Griggs A."/>
            <person name="Gujja S."/>
            <person name="Heilman E.R."/>
            <person name="Heiman D.I."/>
            <person name="Hepburn T.A."/>
            <person name="Howarth C."/>
            <person name="Jen D."/>
            <person name="Larson L."/>
            <person name="Lewis B."/>
            <person name="Mehta T."/>
            <person name="Park D."/>
            <person name="Pearson M."/>
            <person name="Richards J."/>
            <person name="Roberts A."/>
            <person name="Saif S."/>
            <person name="Shea T.D."/>
            <person name="Shenoy N."/>
            <person name="Sisk P."/>
            <person name="Stolte C."/>
            <person name="Sykes S.N."/>
            <person name="Thomson T."/>
            <person name="Walk T."/>
            <person name="White J."/>
            <person name="Yandava C."/>
            <person name="Straight P."/>
            <person name="Clardy J."/>
            <person name="Hung D."/>
            <person name="Kolter R."/>
            <person name="Mekalanos J."/>
            <person name="Walker S."/>
            <person name="Walsh C.T."/>
            <person name="Wieland-Brown L.C."/>
            <person name="Haas B."/>
            <person name="Nusbaum C."/>
            <person name="Birren B."/>
        </authorList>
    </citation>
    <scope>NUCLEOTIDE SEQUENCE [LARGE SCALE GENOMIC DNA]</scope>
    <source>
        <strain evidence="2">Tu4000</strain>
    </source>
</reference>
<dbReference type="Proteomes" id="UP000002968">
    <property type="component" value="Unassembled WGS sequence"/>
</dbReference>
<sequence>MRLLTGCGEPAVEGDVEGVQRGRECPGRPASPGWTDEQAAEFDRLIEELRAVTAVVQSHRWWKRCADEGSKGAEMVAAHMALKHAEGAVSLAREDADTAADAPCRRRGWRSADGLDRRSPADGGSGGRDRQPGHRRSPRRGRRGGRSGTSPPSRERGPSGPACPSQLPPAARTCEIQQQSLAPLATPRQSPLTARRSACRCGPSKSE</sequence>
<evidence type="ECO:0000313" key="3">
    <source>
        <dbReference type="Proteomes" id="UP000002968"/>
    </source>
</evidence>